<evidence type="ECO:0000313" key="3">
    <source>
        <dbReference type="Proteomes" id="UP000199645"/>
    </source>
</evidence>
<dbReference type="PANTHER" id="PTHR12631:SF10">
    <property type="entry name" value="BETA-XYLOSIDASE-LIKE PROTEIN-RELATED"/>
    <property type="match status" value="1"/>
</dbReference>
<name>A0A1I2MS62_9ACTN</name>
<dbReference type="InterPro" id="IPR036426">
    <property type="entry name" value="Bulb-type_lectin_dom_sf"/>
</dbReference>
<dbReference type="PROSITE" id="PS50927">
    <property type="entry name" value="BULB_LECTIN"/>
    <property type="match status" value="1"/>
</dbReference>
<gene>
    <name evidence="2" type="ORF">SAMN05421541_1313</name>
</gene>
<dbReference type="InterPro" id="IPR001480">
    <property type="entry name" value="Bulb-type_lectin_dom"/>
</dbReference>
<dbReference type="Pfam" id="PF00652">
    <property type="entry name" value="Ricin_B_lectin"/>
    <property type="match status" value="1"/>
</dbReference>
<dbReference type="InterPro" id="IPR035992">
    <property type="entry name" value="Ricin_B-like_lectins"/>
</dbReference>
<dbReference type="OrthoDB" id="9802522at2"/>
<dbReference type="Proteomes" id="UP000199645">
    <property type="component" value="Unassembled WGS sequence"/>
</dbReference>
<dbReference type="GO" id="GO:0004553">
    <property type="term" value="F:hydrolase activity, hydrolyzing O-glycosyl compounds"/>
    <property type="evidence" value="ECO:0007669"/>
    <property type="project" value="TreeGrafter"/>
</dbReference>
<evidence type="ECO:0000313" key="2">
    <source>
        <dbReference type="EMBL" id="SFF91951.1"/>
    </source>
</evidence>
<dbReference type="InterPro" id="IPR051923">
    <property type="entry name" value="Glycosyl_Hydrolase_39"/>
</dbReference>
<sequence length="665" mass="72415">MPFVTLVLARRRIIAGITGGAVRMRGRRYNSPVWKSLIAALLVLPAPPAAAPVPIPDPYVFTADDVGFADGGDADTSVGRIAAMDDYLGPKKPILRLDLFWELLQPQRGGPIDWNAGRLDDRVNAAHEQGVRVLLILDYAPSWAGGHEGEHNWLPTGDDDWRTIVTATVEHFGPKVQAYEVWNEPNLKNFGSYGDNSLAQRAGRYWRLVEIAHDVIDARCPGCVVLAGGSAGGDADTTVSPIRNDNEAADWLEHAYTLGKGGTFDAVTYHPYPDIGGGHLPTFSRTTCTGTIWYRFWSGFGPDGDPQCGGAAALYDVLQRHGQGDKKIWATEFGFSTLGPREPLALRYVRDALEEGVRNWRTRSYAGPLFLYAFQSPDPDAEICTRIPGECAFGLRDAAGTPREPMYTDVGVALRGDPWPSTLAPGRSLFRGAALRSPNGRYHLWMQGDGNLVLYDGSRVLWARGGQKAYRLTSQDDGNLVLYDHTHDHTVKAGDAYANPAIWASGTAGKGPGTLRLQDDGNLVFYRDATPLWDTATYTITLTSALGKCLDVPGSDFTRAVRPQLYTCNSTAAQQWIHSDERILTRNNLCLDVVGGATTNGAAIQLETCNGDPAQRWQHTAAGALLNPRSGRCLDIPGSSPDNNVRPQLYTCNATGAQRWIKAQV</sequence>
<reference evidence="2 3" key="1">
    <citation type="submission" date="2016-10" db="EMBL/GenBank/DDBJ databases">
        <authorList>
            <person name="de Groot N.N."/>
        </authorList>
    </citation>
    <scope>NUCLEOTIDE SEQUENCE [LARGE SCALE GENOMIC DNA]</scope>
    <source>
        <strain evidence="2 3">DSM 43019</strain>
    </source>
</reference>
<dbReference type="PANTHER" id="PTHR12631">
    <property type="entry name" value="ALPHA-L-IDURONIDASE"/>
    <property type="match status" value="1"/>
</dbReference>
<evidence type="ECO:0000259" key="1">
    <source>
        <dbReference type="PROSITE" id="PS50927"/>
    </source>
</evidence>
<dbReference type="PROSITE" id="PS50231">
    <property type="entry name" value="RICIN_B_LECTIN"/>
    <property type="match status" value="1"/>
</dbReference>
<keyword evidence="2" id="KW-0430">Lectin</keyword>
<dbReference type="EMBL" id="FONV01000031">
    <property type="protein sequence ID" value="SFF91951.1"/>
    <property type="molecule type" value="Genomic_DNA"/>
</dbReference>
<proteinExistence type="predicted"/>
<dbReference type="SMART" id="SM00108">
    <property type="entry name" value="B_lectin"/>
    <property type="match status" value="1"/>
</dbReference>
<accession>A0A1I2MS62</accession>
<dbReference type="GO" id="GO:0030246">
    <property type="term" value="F:carbohydrate binding"/>
    <property type="evidence" value="ECO:0007669"/>
    <property type="project" value="UniProtKB-KW"/>
</dbReference>
<dbReference type="SUPFAM" id="SSF51110">
    <property type="entry name" value="alpha-D-mannose-specific plant lectins"/>
    <property type="match status" value="2"/>
</dbReference>
<dbReference type="Gene3D" id="2.90.10.10">
    <property type="entry name" value="Bulb-type lectin domain"/>
    <property type="match status" value="2"/>
</dbReference>
<dbReference type="RefSeq" id="WP_093622043.1">
    <property type="nucleotide sequence ID" value="NZ_BOMT01000093.1"/>
</dbReference>
<dbReference type="Gene3D" id="3.20.20.80">
    <property type="entry name" value="Glycosidases"/>
    <property type="match status" value="1"/>
</dbReference>
<keyword evidence="3" id="KW-1185">Reference proteome</keyword>
<dbReference type="InterPro" id="IPR000772">
    <property type="entry name" value="Ricin_B_lectin"/>
</dbReference>
<dbReference type="SUPFAM" id="SSF51445">
    <property type="entry name" value="(Trans)glycosidases"/>
    <property type="match status" value="1"/>
</dbReference>
<feature type="domain" description="Bulb-type lectin" evidence="1">
    <location>
        <begin position="420"/>
        <end position="538"/>
    </location>
</feature>
<dbReference type="InterPro" id="IPR017853">
    <property type="entry name" value="GH"/>
</dbReference>
<dbReference type="STRING" id="35752.SAMN05421541_1313"/>
<dbReference type="SMART" id="SM00458">
    <property type="entry name" value="RICIN"/>
    <property type="match status" value="1"/>
</dbReference>
<dbReference type="CDD" id="cd00028">
    <property type="entry name" value="B_lectin"/>
    <property type="match status" value="1"/>
</dbReference>
<dbReference type="Gene3D" id="2.80.10.50">
    <property type="match status" value="1"/>
</dbReference>
<dbReference type="CDD" id="cd23451">
    <property type="entry name" value="beta-trefoil_Ricin_laminarinase"/>
    <property type="match status" value="1"/>
</dbReference>
<protein>
    <submittedName>
        <fullName evidence="2">D-mannose binding lectin</fullName>
    </submittedName>
</protein>
<organism evidence="2 3">
    <name type="scientific">Actinoplanes philippinensis</name>
    <dbReference type="NCBI Taxonomy" id="35752"/>
    <lineage>
        <taxon>Bacteria</taxon>
        <taxon>Bacillati</taxon>
        <taxon>Actinomycetota</taxon>
        <taxon>Actinomycetes</taxon>
        <taxon>Micromonosporales</taxon>
        <taxon>Micromonosporaceae</taxon>
        <taxon>Actinoplanes</taxon>
    </lineage>
</organism>
<dbReference type="SUPFAM" id="SSF50370">
    <property type="entry name" value="Ricin B-like lectins"/>
    <property type="match status" value="1"/>
</dbReference>
<dbReference type="AlphaFoldDB" id="A0A1I2MS62"/>